<sequence>MKNEKVLMKLMWAIALLPVLITLFVFSGLPPEIPMHWNIHGEIDAWYPKFPWAFMPPVIGIVITILATVLPKIDPKKENYDRFKRQYFIIRLILVAFFAVLQMVIISISMGAAFIKVDTIIKLMIGILFIVLGNLMPKFKQNYFVGIKTPWTLNNEAVWAKTHRHGGFVWFVAGFIMSVLAFLPGIGSAVVYFTVILIASIEPILFSWLQYRKQR</sequence>
<feature type="transmembrane region" description="Helical" evidence="1">
    <location>
        <begin position="189"/>
        <end position="209"/>
    </location>
</feature>
<dbReference type="Pfam" id="PF13630">
    <property type="entry name" value="SdpI"/>
    <property type="match status" value="1"/>
</dbReference>
<dbReference type="GO" id="GO:0009636">
    <property type="term" value="P:response to toxic substance"/>
    <property type="evidence" value="ECO:0007669"/>
    <property type="project" value="TreeGrafter"/>
</dbReference>
<feature type="transmembrane region" description="Helical" evidence="1">
    <location>
        <begin position="120"/>
        <end position="137"/>
    </location>
</feature>
<dbReference type="PIRSF" id="PIRSF038959">
    <property type="entry name" value="SdpI"/>
    <property type="match status" value="1"/>
</dbReference>
<dbReference type="InterPro" id="IPR025962">
    <property type="entry name" value="SdpI/YhfL"/>
</dbReference>
<keyword evidence="1" id="KW-0812">Transmembrane</keyword>
<dbReference type="AlphaFoldDB" id="A0A1M5YKU6"/>
<dbReference type="Proteomes" id="UP000183954">
    <property type="component" value="Unassembled WGS sequence"/>
</dbReference>
<accession>A0A1M5YKU6</accession>
<feature type="domain" description="DUF1648" evidence="2">
    <location>
        <begin position="14"/>
        <end position="60"/>
    </location>
</feature>
<protein>
    <submittedName>
        <fullName evidence="3">Uncharacterized membrane protein</fullName>
    </submittedName>
</protein>
<dbReference type="PANTHER" id="PTHR37810:SF5">
    <property type="entry name" value="IMMUNITY PROTEIN SDPI"/>
    <property type="match status" value="1"/>
</dbReference>
<gene>
    <name evidence="3" type="ORF">SAMN02746098_02502</name>
</gene>
<feature type="transmembrane region" description="Helical" evidence="1">
    <location>
        <begin position="167"/>
        <end position="183"/>
    </location>
</feature>
<evidence type="ECO:0000259" key="2">
    <source>
        <dbReference type="Pfam" id="PF07853"/>
    </source>
</evidence>
<evidence type="ECO:0000313" key="3">
    <source>
        <dbReference type="EMBL" id="SHI12518.1"/>
    </source>
</evidence>
<proteinExistence type="predicted"/>
<feature type="transmembrane region" description="Helical" evidence="1">
    <location>
        <begin position="12"/>
        <end position="30"/>
    </location>
</feature>
<dbReference type="RefSeq" id="WP_073030065.1">
    <property type="nucleotide sequence ID" value="NZ_FQXJ01000008.1"/>
</dbReference>
<keyword evidence="1" id="KW-0472">Membrane</keyword>
<dbReference type="EMBL" id="FQXJ01000008">
    <property type="protein sequence ID" value="SHI12518.1"/>
    <property type="molecule type" value="Genomic_DNA"/>
</dbReference>
<feature type="transmembrane region" description="Helical" evidence="1">
    <location>
        <begin position="92"/>
        <end position="114"/>
    </location>
</feature>
<keyword evidence="4" id="KW-1185">Reference proteome</keyword>
<keyword evidence="1" id="KW-1133">Transmembrane helix</keyword>
<dbReference type="OrthoDB" id="9808690at2"/>
<dbReference type="PANTHER" id="PTHR37810">
    <property type="entry name" value="IMMUNITY PROTEIN SDPI"/>
    <property type="match status" value="1"/>
</dbReference>
<dbReference type="STRING" id="1121420.SAMN02746098_02502"/>
<reference evidence="4" key="1">
    <citation type="submission" date="2016-11" db="EMBL/GenBank/DDBJ databases">
        <authorList>
            <person name="Varghese N."/>
            <person name="Submissions S."/>
        </authorList>
    </citation>
    <scope>NUCLEOTIDE SEQUENCE [LARGE SCALE GENOMIC DNA]</scope>
    <source>
        <strain evidence="4">DSM 15449</strain>
    </source>
</reference>
<dbReference type="Pfam" id="PF07853">
    <property type="entry name" value="DUF1648"/>
    <property type="match status" value="1"/>
</dbReference>
<evidence type="ECO:0000256" key="1">
    <source>
        <dbReference type="SAM" id="Phobius"/>
    </source>
</evidence>
<organism evidence="3 4">
    <name type="scientific">Desulfosporosinus lacus DSM 15449</name>
    <dbReference type="NCBI Taxonomy" id="1121420"/>
    <lineage>
        <taxon>Bacteria</taxon>
        <taxon>Bacillati</taxon>
        <taxon>Bacillota</taxon>
        <taxon>Clostridia</taxon>
        <taxon>Eubacteriales</taxon>
        <taxon>Desulfitobacteriaceae</taxon>
        <taxon>Desulfosporosinus</taxon>
    </lineage>
</organism>
<evidence type="ECO:0000313" key="4">
    <source>
        <dbReference type="Proteomes" id="UP000183954"/>
    </source>
</evidence>
<feature type="transmembrane region" description="Helical" evidence="1">
    <location>
        <begin position="50"/>
        <end position="71"/>
    </location>
</feature>
<dbReference type="InterPro" id="IPR026272">
    <property type="entry name" value="SdpI"/>
</dbReference>
<dbReference type="InterPro" id="IPR012867">
    <property type="entry name" value="DUF1648"/>
</dbReference>
<name>A0A1M5YKU6_9FIRM</name>